<dbReference type="InterPro" id="IPR006045">
    <property type="entry name" value="Cupin_1"/>
</dbReference>
<evidence type="ECO:0000313" key="13">
    <source>
        <dbReference type="Proteomes" id="UP000797356"/>
    </source>
</evidence>
<keyword evidence="13" id="KW-1185">Reference proteome</keyword>
<dbReference type="InterPro" id="IPR001929">
    <property type="entry name" value="Germin"/>
</dbReference>
<organism evidence="12 13">
    <name type="scientific">Cocos nucifera</name>
    <name type="common">Coconut palm</name>
    <dbReference type="NCBI Taxonomy" id="13894"/>
    <lineage>
        <taxon>Eukaryota</taxon>
        <taxon>Viridiplantae</taxon>
        <taxon>Streptophyta</taxon>
        <taxon>Embryophyta</taxon>
        <taxon>Tracheophyta</taxon>
        <taxon>Spermatophyta</taxon>
        <taxon>Magnoliopsida</taxon>
        <taxon>Liliopsida</taxon>
        <taxon>Arecaceae</taxon>
        <taxon>Arecoideae</taxon>
        <taxon>Cocoseae</taxon>
        <taxon>Attaleinae</taxon>
        <taxon>Cocos</taxon>
    </lineage>
</organism>
<gene>
    <name evidence="12" type="ORF">COCNU_06G020950</name>
</gene>
<feature type="domain" description="Cupin type-1" evidence="11">
    <location>
        <begin position="2"/>
        <end position="74"/>
    </location>
</feature>
<evidence type="ECO:0000256" key="5">
    <source>
        <dbReference type="ARBA" id="ARBA00022723"/>
    </source>
</evidence>
<dbReference type="SUPFAM" id="SSF51182">
    <property type="entry name" value="RmlC-like cupins"/>
    <property type="match status" value="1"/>
</dbReference>
<dbReference type="Proteomes" id="UP000797356">
    <property type="component" value="Chromosome 6"/>
</dbReference>
<keyword evidence="6 7" id="KW-0464">Manganese</keyword>
<feature type="binding site" evidence="8">
    <location>
        <position position="29"/>
    </location>
    <ligand>
        <name>Mn(2+)</name>
        <dbReference type="ChEBI" id="CHEBI:29035"/>
    </ligand>
</feature>
<evidence type="ECO:0000256" key="8">
    <source>
        <dbReference type="PIRSR" id="PIRSR601929-2"/>
    </source>
</evidence>
<comment type="caution">
    <text evidence="12">The sequence shown here is derived from an EMBL/GenBank/DDBJ whole genome shotgun (WGS) entry which is preliminary data.</text>
</comment>
<dbReference type="Pfam" id="PF00190">
    <property type="entry name" value="Cupin_1"/>
    <property type="match status" value="1"/>
</dbReference>
<evidence type="ECO:0000256" key="9">
    <source>
        <dbReference type="RuleBase" id="RU366015"/>
    </source>
</evidence>
<dbReference type="OrthoDB" id="1921208at2759"/>
<dbReference type="GO" id="GO:0030145">
    <property type="term" value="F:manganese ion binding"/>
    <property type="evidence" value="ECO:0007669"/>
    <property type="project" value="UniProtKB-UniRule"/>
</dbReference>
<comment type="subcellular location">
    <subcellularLocation>
        <location evidence="1 9">Secreted</location>
        <location evidence="1 9">Extracellular space</location>
        <location evidence="1 9">Apoplast</location>
    </subcellularLocation>
</comment>
<evidence type="ECO:0000256" key="4">
    <source>
        <dbReference type="ARBA" id="ARBA00022525"/>
    </source>
</evidence>
<feature type="binding site" evidence="7">
    <location>
        <position position="24"/>
    </location>
    <ligand>
        <name>oxalate</name>
        <dbReference type="ChEBI" id="CHEBI:30623"/>
    </ligand>
</feature>
<evidence type="ECO:0000313" key="12">
    <source>
        <dbReference type="EMBL" id="KAG1348266.1"/>
    </source>
</evidence>
<evidence type="ECO:0000256" key="2">
    <source>
        <dbReference type="ARBA" id="ARBA00007456"/>
    </source>
</evidence>
<evidence type="ECO:0000256" key="3">
    <source>
        <dbReference type="ARBA" id="ARBA00022523"/>
    </source>
</evidence>
<keyword evidence="3 9" id="KW-0052">Apoplast</keyword>
<sequence>MEIPRLNTLSISMSHIDYSPGRLNPPHTHPCTIDMFFILDGILNIGFITTANKLITKTITKGNIFIFPYGLVYFPPTLGEGNQGAEVPEIFLEKERGVAVCHNGSGDQDKHVVAGRGAGAEDQEAQGGQLR</sequence>
<name>A0A8K0IDK0_COCNU</name>
<dbReference type="GO" id="GO:0048046">
    <property type="term" value="C:apoplast"/>
    <property type="evidence" value="ECO:0007669"/>
    <property type="project" value="UniProtKB-SubCell"/>
</dbReference>
<evidence type="ECO:0000256" key="6">
    <source>
        <dbReference type="ARBA" id="ARBA00023211"/>
    </source>
</evidence>
<proteinExistence type="inferred from homology"/>
<evidence type="ECO:0000256" key="10">
    <source>
        <dbReference type="SAM" id="MobiDB-lite"/>
    </source>
</evidence>
<dbReference type="InterPro" id="IPR011051">
    <property type="entry name" value="RmlC_Cupin_sf"/>
</dbReference>
<feature type="region of interest" description="Disordered" evidence="10">
    <location>
        <begin position="103"/>
        <end position="131"/>
    </location>
</feature>
<dbReference type="InterPro" id="IPR014710">
    <property type="entry name" value="RmlC-like_jellyroll"/>
</dbReference>
<dbReference type="PANTHER" id="PTHR31238">
    <property type="entry name" value="GERMIN-LIKE PROTEIN SUBFAMILY 3 MEMBER 3"/>
    <property type="match status" value="1"/>
</dbReference>
<evidence type="ECO:0000256" key="1">
    <source>
        <dbReference type="ARBA" id="ARBA00004271"/>
    </source>
</evidence>
<feature type="binding site" evidence="7">
    <location>
        <position position="29"/>
    </location>
    <ligand>
        <name>oxalate</name>
        <dbReference type="ChEBI" id="CHEBI:30623"/>
    </ligand>
</feature>
<evidence type="ECO:0000256" key="7">
    <source>
        <dbReference type="PIRSR" id="PIRSR601929-1"/>
    </source>
</evidence>
<dbReference type="AlphaFoldDB" id="A0A8K0IDK0"/>
<keyword evidence="4 9" id="KW-0964">Secreted</keyword>
<accession>A0A8K0IDK0</accession>
<reference evidence="12" key="1">
    <citation type="journal article" date="2017" name="Gigascience">
        <title>The genome draft of coconut (Cocos nucifera).</title>
        <authorList>
            <person name="Xiao Y."/>
            <person name="Xu P."/>
            <person name="Fan H."/>
            <person name="Baudouin L."/>
            <person name="Xia W."/>
            <person name="Bocs S."/>
            <person name="Xu J."/>
            <person name="Li Q."/>
            <person name="Guo A."/>
            <person name="Zhou L."/>
            <person name="Li J."/>
            <person name="Wu Y."/>
            <person name="Ma Z."/>
            <person name="Armero A."/>
            <person name="Issali A.E."/>
            <person name="Liu N."/>
            <person name="Peng M."/>
            <person name="Yang Y."/>
        </authorList>
    </citation>
    <scope>NUCLEOTIDE SEQUENCE</scope>
    <source>
        <tissue evidence="12">Spear leaf of Hainan Tall coconut</tissue>
    </source>
</reference>
<feature type="binding site" evidence="8">
    <location>
        <position position="27"/>
    </location>
    <ligand>
        <name>Mn(2+)</name>
        <dbReference type="ChEBI" id="CHEBI:29035"/>
    </ligand>
</feature>
<dbReference type="EMBL" id="CM017877">
    <property type="protein sequence ID" value="KAG1348266.1"/>
    <property type="molecule type" value="Genomic_DNA"/>
</dbReference>
<evidence type="ECO:0000259" key="11">
    <source>
        <dbReference type="Pfam" id="PF00190"/>
    </source>
</evidence>
<reference evidence="12" key="2">
    <citation type="submission" date="2019-07" db="EMBL/GenBank/DDBJ databases">
        <authorList>
            <person name="Yang Y."/>
            <person name="Bocs S."/>
            <person name="Baudouin L."/>
        </authorList>
    </citation>
    <scope>NUCLEOTIDE SEQUENCE</scope>
    <source>
        <tissue evidence="12">Spear leaf of Hainan Tall coconut</tissue>
    </source>
</reference>
<dbReference type="PRINTS" id="PR00325">
    <property type="entry name" value="GERMIN"/>
</dbReference>
<protein>
    <recommendedName>
        <fullName evidence="9">Germin-like protein</fullName>
    </recommendedName>
</protein>
<keyword evidence="5 7" id="KW-0479">Metal-binding</keyword>
<dbReference type="Gene3D" id="2.60.120.10">
    <property type="entry name" value="Jelly Rolls"/>
    <property type="match status" value="1"/>
</dbReference>
<comment type="similarity">
    <text evidence="2 9">Belongs to the germin family.</text>
</comment>